<dbReference type="Proteomes" id="UP001634394">
    <property type="component" value="Unassembled WGS sequence"/>
</dbReference>
<accession>A0ABD3V6S9</accession>
<evidence type="ECO:0000313" key="11">
    <source>
        <dbReference type="Proteomes" id="UP001634394"/>
    </source>
</evidence>
<comment type="cofactor">
    <cofactor evidence="8 9">
        <name>Zn(2+)</name>
        <dbReference type="ChEBI" id="CHEBI:29105"/>
    </cofactor>
    <text evidence="8 9">Binds 1 zinc ion per subunit.</text>
</comment>
<comment type="caution">
    <text evidence="10">The sequence shown here is derived from an EMBL/GenBank/DDBJ whole genome shotgun (WGS) entry which is preliminary data.</text>
</comment>
<name>A0ABD3V6S9_SINWO</name>
<reference evidence="10 11" key="1">
    <citation type="submission" date="2024-11" db="EMBL/GenBank/DDBJ databases">
        <title>Chromosome-level genome assembly of the freshwater bivalve Anodonta woodiana.</title>
        <authorList>
            <person name="Chen X."/>
        </authorList>
    </citation>
    <scope>NUCLEOTIDE SEQUENCE [LARGE SCALE GENOMIC DNA]</scope>
    <source>
        <strain evidence="10">MN2024</strain>
        <tissue evidence="10">Gills</tissue>
    </source>
</reference>
<keyword evidence="5 8" id="KW-0862">Zinc</keyword>
<evidence type="ECO:0000256" key="2">
    <source>
        <dbReference type="ARBA" id="ARBA00022670"/>
    </source>
</evidence>
<dbReference type="Pfam" id="PF01457">
    <property type="entry name" value="Peptidase_M8"/>
    <property type="match status" value="1"/>
</dbReference>
<dbReference type="PANTHER" id="PTHR10942">
    <property type="entry name" value="LEISHMANOLYSIN-LIKE PEPTIDASE"/>
    <property type="match status" value="1"/>
</dbReference>
<keyword evidence="3 8" id="KW-0479">Metal-binding</keyword>
<evidence type="ECO:0000256" key="6">
    <source>
        <dbReference type="ARBA" id="ARBA00023049"/>
    </source>
</evidence>
<dbReference type="AlphaFoldDB" id="A0ABD3V6S9"/>
<evidence type="ECO:0000256" key="1">
    <source>
        <dbReference type="ARBA" id="ARBA00005860"/>
    </source>
</evidence>
<comment type="similarity">
    <text evidence="1 9">Belongs to the peptidase M8 family.</text>
</comment>
<evidence type="ECO:0000256" key="5">
    <source>
        <dbReference type="ARBA" id="ARBA00022833"/>
    </source>
</evidence>
<dbReference type="SUPFAM" id="SSF55486">
    <property type="entry name" value="Metalloproteases ('zincins'), catalytic domain"/>
    <property type="match status" value="1"/>
</dbReference>
<sequence length="641" mass="73167">MPELDKADVGVLKSAVFDAIDFFQNTLSVLRLTGPLVLKRTGCRSSWQNGTNAGKCSYLIQGYRFEKCLDEFSIPNEHLEGLIQWPFEGNKPTNIRFEAGKGIPDSDFVLYVSASTTPRCLKPKDYTKLNHPVIGYASFCQLGLYDRPIAGQINFCPLELNYFKFDQKRLYMTTVHEIIHTLGFTRELFEKFQDCSKSNPGENCIKRDPPLYRSIEGIIRLLTPKVIEKMQEHFSCNDPNFGAPLQVLHSQVQSHWDNSLLHGTIMTPTLGLTNLTAIDPITLAVFEDSGWYKVSYQRAQKYKWGRGEGCQFGIKKISDSEFDTNFCKEGVKGCHYLHTSKADCETTEFDHGIFTAKPGYECDKEMNSLAVIDTNMKEVYGIDSRCFMSNLTRSFENISLTNSLVMNKLEGRCYRHRCIGPEMLQIKVADSEWIDCPEKSHISVPGYLGIVICPTNHEILCETDMLAQESASTVSINTNDNKHITPEIVTEKQSFIKMSMILQIEAKHKDDFNINNIMMNFVLERIRKLLTEKRMDFTILGSETDMQNDEIKIMLKLSENKDNNLGMNFTLILDNFGHNYTISLSEKIYSFYVSNITVMDSENQEGSDNDRSTYHTDISSSFGKRVDSLCFVIFFIISFFN</sequence>
<keyword evidence="2 9" id="KW-0645">Protease</keyword>
<proteinExistence type="inferred from homology"/>
<dbReference type="GO" id="GO:0046872">
    <property type="term" value="F:metal ion binding"/>
    <property type="evidence" value="ECO:0007669"/>
    <property type="project" value="UniProtKB-KW"/>
</dbReference>
<keyword evidence="4 9" id="KW-0378">Hydrolase</keyword>
<dbReference type="EMBL" id="JBJQND010000013">
    <property type="protein sequence ID" value="KAL3857315.1"/>
    <property type="molecule type" value="Genomic_DNA"/>
</dbReference>
<dbReference type="GO" id="GO:0004222">
    <property type="term" value="F:metalloendopeptidase activity"/>
    <property type="evidence" value="ECO:0007669"/>
    <property type="project" value="UniProtKB-UniRule"/>
</dbReference>
<dbReference type="PANTHER" id="PTHR10942:SF6">
    <property type="entry name" value="CILIATED LEFT-RIGHT ORGANIZER METALLOPEPTIDASE"/>
    <property type="match status" value="1"/>
</dbReference>
<dbReference type="EC" id="3.4.24.-" evidence="9"/>
<protein>
    <recommendedName>
        <fullName evidence="9">Leishmanolysin-like peptidase</fullName>
        <ecNumber evidence="9">3.4.24.-</ecNumber>
    </recommendedName>
</protein>
<feature type="binding site" evidence="8">
    <location>
        <position position="176"/>
    </location>
    <ligand>
        <name>Zn(2+)</name>
        <dbReference type="ChEBI" id="CHEBI:29105"/>
        <note>catalytic</note>
    </ligand>
</feature>
<dbReference type="GO" id="GO:0006508">
    <property type="term" value="P:proteolysis"/>
    <property type="evidence" value="ECO:0007669"/>
    <property type="project" value="UniProtKB-KW"/>
</dbReference>
<evidence type="ECO:0000313" key="10">
    <source>
        <dbReference type="EMBL" id="KAL3857315.1"/>
    </source>
</evidence>
<evidence type="ECO:0000256" key="8">
    <source>
        <dbReference type="PIRSR" id="PIRSR601577-2"/>
    </source>
</evidence>
<evidence type="ECO:0000256" key="7">
    <source>
        <dbReference type="PIRSR" id="PIRSR601577-1"/>
    </source>
</evidence>
<dbReference type="InterPro" id="IPR001577">
    <property type="entry name" value="Peptidase_M8"/>
</dbReference>
<evidence type="ECO:0000256" key="9">
    <source>
        <dbReference type="RuleBase" id="RU366077"/>
    </source>
</evidence>
<evidence type="ECO:0000256" key="4">
    <source>
        <dbReference type="ARBA" id="ARBA00022801"/>
    </source>
</evidence>
<dbReference type="Gene3D" id="3.90.132.10">
    <property type="entry name" value="Leishmanolysin , domain 2"/>
    <property type="match status" value="1"/>
</dbReference>
<dbReference type="Gene3D" id="3.10.170.20">
    <property type="match status" value="1"/>
</dbReference>
<feature type="active site" evidence="7">
    <location>
        <position position="177"/>
    </location>
</feature>
<evidence type="ECO:0000256" key="3">
    <source>
        <dbReference type="ARBA" id="ARBA00022723"/>
    </source>
</evidence>
<keyword evidence="11" id="KW-1185">Reference proteome</keyword>
<feature type="binding site" evidence="8">
    <location>
        <position position="255"/>
    </location>
    <ligand>
        <name>Zn(2+)</name>
        <dbReference type="ChEBI" id="CHEBI:29105"/>
        <note>catalytic</note>
    </ligand>
</feature>
<organism evidence="10 11">
    <name type="scientific">Sinanodonta woodiana</name>
    <name type="common">Chinese pond mussel</name>
    <name type="synonym">Anodonta woodiana</name>
    <dbReference type="NCBI Taxonomy" id="1069815"/>
    <lineage>
        <taxon>Eukaryota</taxon>
        <taxon>Metazoa</taxon>
        <taxon>Spiralia</taxon>
        <taxon>Lophotrochozoa</taxon>
        <taxon>Mollusca</taxon>
        <taxon>Bivalvia</taxon>
        <taxon>Autobranchia</taxon>
        <taxon>Heteroconchia</taxon>
        <taxon>Palaeoheterodonta</taxon>
        <taxon>Unionida</taxon>
        <taxon>Unionoidea</taxon>
        <taxon>Unionidae</taxon>
        <taxon>Unioninae</taxon>
        <taxon>Sinanodonta</taxon>
    </lineage>
</organism>
<gene>
    <name evidence="10" type="ORF">ACJMK2_011994</name>
</gene>
<feature type="binding site" evidence="8">
    <location>
        <position position="180"/>
    </location>
    <ligand>
        <name>Zn(2+)</name>
        <dbReference type="ChEBI" id="CHEBI:29105"/>
        <note>catalytic</note>
    </ligand>
</feature>
<keyword evidence="6 8" id="KW-0482">Metalloprotease</keyword>